<dbReference type="GeneID" id="88173000"/>
<dbReference type="PRINTS" id="PR00404">
    <property type="entry name" value="MADSDOMAIN"/>
</dbReference>
<evidence type="ECO:0000256" key="7">
    <source>
        <dbReference type="SAM" id="MobiDB-lite"/>
    </source>
</evidence>
<dbReference type="InterPro" id="IPR033896">
    <property type="entry name" value="MEF2-like_N"/>
</dbReference>
<gene>
    <name evidence="9" type="ORF">PUMCH_001935</name>
</gene>
<proteinExistence type="inferred from homology"/>
<comment type="subcellular location">
    <subcellularLocation>
        <location evidence="1">Nucleus</location>
    </subcellularLocation>
</comment>
<evidence type="ECO:0000256" key="6">
    <source>
        <dbReference type="ARBA" id="ARBA00025805"/>
    </source>
</evidence>
<evidence type="ECO:0000256" key="2">
    <source>
        <dbReference type="ARBA" id="ARBA00023015"/>
    </source>
</evidence>
<keyword evidence="3" id="KW-0238">DNA-binding</keyword>
<dbReference type="AlphaFoldDB" id="A0AAX4H7U2"/>
<organism evidence="9 10">
    <name type="scientific">Australozyma saopauloensis</name>
    <dbReference type="NCBI Taxonomy" id="291208"/>
    <lineage>
        <taxon>Eukaryota</taxon>
        <taxon>Fungi</taxon>
        <taxon>Dikarya</taxon>
        <taxon>Ascomycota</taxon>
        <taxon>Saccharomycotina</taxon>
        <taxon>Pichiomycetes</taxon>
        <taxon>Metschnikowiaceae</taxon>
        <taxon>Australozyma</taxon>
    </lineage>
</organism>
<evidence type="ECO:0000256" key="1">
    <source>
        <dbReference type="ARBA" id="ARBA00004123"/>
    </source>
</evidence>
<feature type="domain" description="MADS-box" evidence="8">
    <location>
        <begin position="1"/>
        <end position="61"/>
    </location>
</feature>
<comment type="similarity">
    <text evidence="6">Belongs to the MEF2 family.</text>
</comment>
<feature type="region of interest" description="Disordered" evidence="7">
    <location>
        <begin position="320"/>
        <end position="388"/>
    </location>
</feature>
<protein>
    <recommendedName>
        <fullName evidence="8">MADS-box domain-containing protein</fullName>
    </recommendedName>
</protein>
<evidence type="ECO:0000256" key="3">
    <source>
        <dbReference type="ARBA" id="ARBA00023125"/>
    </source>
</evidence>
<dbReference type="PANTHER" id="PTHR48019">
    <property type="entry name" value="SERUM RESPONSE FACTOR HOMOLOG"/>
    <property type="match status" value="1"/>
</dbReference>
<evidence type="ECO:0000313" key="9">
    <source>
        <dbReference type="EMBL" id="WPK24655.1"/>
    </source>
</evidence>
<accession>A0AAX4H7U2</accession>
<dbReference type="GO" id="GO:0000977">
    <property type="term" value="F:RNA polymerase II transcription regulatory region sequence-specific DNA binding"/>
    <property type="evidence" value="ECO:0007669"/>
    <property type="project" value="InterPro"/>
</dbReference>
<dbReference type="CDD" id="cd00265">
    <property type="entry name" value="MADS_MEF2_like"/>
    <property type="match status" value="1"/>
</dbReference>
<keyword evidence="5" id="KW-0539">Nucleus</keyword>
<dbReference type="Proteomes" id="UP001338582">
    <property type="component" value="Chromosome 2"/>
</dbReference>
<reference evidence="9 10" key="1">
    <citation type="submission" date="2023-10" db="EMBL/GenBank/DDBJ databases">
        <title>Draft Genome Sequence of Candida saopaulonensis from a very Premature Infant with Sepsis.</title>
        <authorList>
            <person name="Ning Y."/>
            <person name="Dai R."/>
            <person name="Xiao M."/>
            <person name="Xu Y."/>
            <person name="Yan Q."/>
            <person name="Zhang L."/>
        </authorList>
    </citation>
    <scope>NUCLEOTIDE SEQUENCE [LARGE SCALE GENOMIC DNA]</scope>
    <source>
        <strain evidence="9 10">19XY460</strain>
    </source>
</reference>
<dbReference type="GO" id="GO:0005634">
    <property type="term" value="C:nucleus"/>
    <property type="evidence" value="ECO:0007669"/>
    <property type="project" value="UniProtKB-SubCell"/>
</dbReference>
<dbReference type="SMART" id="SM00432">
    <property type="entry name" value="MADS"/>
    <property type="match status" value="1"/>
</dbReference>
<dbReference type="EMBL" id="CP138895">
    <property type="protein sequence ID" value="WPK24655.1"/>
    <property type="molecule type" value="Genomic_DNA"/>
</dbReference>
<name>A0AAX4H7U2_9ASCO</name>
<feature type="region of interest" description="Disordered" evidence="7">
    <location>
        <begin position="106"/>
        <end position="137"/>
    </location>
</feature>
<evidence type="ECO:0000256" key="4">
    <source>
        <dbReference type="ARBA" id="ARBA00023163"/>
    </source>
</evidence>
<dbReference type="GO" id="GO:0046983">
    <property type="term" value="F:protein dimerization activity"/>
    <property type="evidence" value="ECO:0007669"/>
    <property type="project" value="InterPro"/>
</dbReference>
<evidence type="ECO:0000313" key="10">
    <source>
        <dbReference type="Proteomes" id="UP001338582"/>
    </source>
</evidence>
<dbReference type="PROSITE" id="PS50066">
    <property type="entry name" value="MADS_BOX_2"/>
    <property type="match status" value="1"/>
</dbReference>
<dbReference type="InterPro" id="IPR036879">
    <property type="entry name" value="TF_MADSbox_sf"/>
</dbReference>
<feature type="compositionally biased region" description="Polar residues" evidence="7">
    <location>
        <begin position="374"/>
        <end position="384"/>
    </location>
</feature>
<dbReference type="SUPFAM" id="SSF55455">
    <property type="entry name" value="SRF-like"/>
    <property type="match status" value="1"/>
</dbReference>
<evidence type="ECO:0000256" key="5">
    <source>
        <dbReference type="ARBA" id="ARBA00023242"/>
    </source>
</evidence>
<feature type="compositionally biased region" description="Polar residues" evidence="7">
    <location>
        <begin position="347"/>
        <end position="363"/>
    </location>
</feature>
<keyword evidence="2" id="KW-0805">Transcription regulation</keyword>
<dbReference type="Gene3D" id="3.40.1810.10">
    <property type="entry name" value="Transcription factor, MADS-box"/>
    <property type="match status" value="1"/>
</dbReference>
<sequence>MGRRKIEIEPLTDDRNRSVTFVKRKAGLFKKAYELSVLCEVDLAVIIVGSNNKVYEFSSVETNELLKSYRGATVHESKLLENYGKYKKRPHLKSWPFSALNNDSARDAAVDDGDSDDDSEVSEPKRHKRDASSTSIYSQQSNVSSQFAYLAGQKQLNQILEQDPTLQRPVLRVQIPTDTKPNEILARTVTDVEGSEDGKDKLTGNDSATQSLHQNAIAYSLRKFKSPDSKKPPLPLPPAHKLQTLSPLSATTHPLPISSNAQFYSLPPPSPSGNFAPSILPTPVFNQVFNPLFMNPMNVTSNTLMPLNPNVLNGPASVASGPGAALSSGNTINPSSTSSTIPLSSSRPQTSDAPTTANTSNLETEAPKLKPPLQQATNGEQTPISGLPSRYMNDIFPSPSNFYASQEWPTGMTPFSTSMSHYFVSMAPSAAGATPLQLNQAYSSTNRGSHLSASHKPTAALLTATPPQVVPPVPNGNRKPSLSLASDGMGQFFKRELN</sequence>
<dbReference type="GO" id="GO:0045944">
    <property type="term" value="P:positive regulation of transcription by RNA polymerase II"/>
    <property type="evidence" value="ECO:0007669"/>
    <property type="project" value="InterPro"/>
</dbReference>
<dbReference type="InterPro" id="IPR002100">
    <property type="entry name" value="TF_MADSbox"/>
</dbReference>
<feature type="compositionally biased region" description="Acidic residues" evidence="7">
    <location>
        <begin position="110"/>
        <end position="121"/>
    </location>
</feature>
<dbReference type="InterPro" id="IPR050142">
    <property type="entry name" value="MADS-box/MEF2_TF"/>
</dbReference>
<evidence type="ECO:0000259" key="8">
    <source>
        <dbReference type="PROSITE" id="PS50066"/>
    </source>
</evidence>
<dbReference type="RefSeq" id="XP_062877038.1">
    <property type="nucleotide sequence ID" value="XM_063020968.1"/>
</dbReference>
<dbReference type="Pfam" id="PF00319">
    <property type="entry name" value="SRF-TF"/>
    <property type="match status" value="1"/>
</dbReference>
<feature type="compositionally biased region" description="Low complexity" evidence="7">
    <location>
        <begin position="320"/>
        <end position="346"/>
    </location>
</feature>
<dbReference type="KEGG" id="asau:88173000"/>
<dbReference type="PROSITE" id="PS00350">
    <property type="entry name" value="MADS_BOX_1"/>
    <property type="match status" value="1"/>
</dbReference>
<keyword evidence="4" id="KW-0804">Transcription</keyword>
<feature type="region of interest" description="Disordered" evidence="7">
    <location>
        <begin position="465"/>
        <end position="487"/>
    </location>
</feature>
<keyword evidence="10" id="KW-1185">Reference proteome</keyword>